<evidence type="ECO:0000313" key="3">
    <source>
        <dbReference type="EMBL" id="KAG8224803.1"/>
    </source>
</evidence>
<dbReference type="PROSITE" id="PS50195">
    <property type="entry name" value="PX"/>
    <property type="match status" value="1"/>
</dbReference>
<gene>
    <name evidence="3" type="ORF">J437_LFUL002248</name>
</gene>
<feature type="domain" description="PX" evidence="2">
    <location>
        <begin position="50"/>
        <end position="173"/>
    </location>
</feature>
<evidence type="ECO:0000256" key="1">
    <source>
        <dbReference type="SAM" id="MobiDB-lite"/>
    </source>
</evidence>
<sequence>MQALQALRTSLKPESRVLGILEKEVEWLEGERRQLEAHVSRTEAWGEHLGRWRATVQSAEMPDEKEPPQFVMVVHILEDELDSDAVSTGWVVLRKLPDFLELHRKLCQLGSEVKGLELPSQPGKFLFGKGVDKNSLEKAKNQIQKYLEFVLEDEKLNQSEALYAFLSPSSEHLKQTVPSPKKSRFSLSTLFKSGSSGSGGGGSAESSSGRDGGRESDEDEPLLLEESVDRSGGDPGSGSGKDAIAEPLYALLGEVFDLRGVFRWLRRTLITFVQITYGRTINRQVRETVSWVFSEPMLHYYVQLLIKSWWPNGNLVEPSPSRTEKEKECTRWEAKEQFLNNIPEVLSNLVGQQNARRGAIKVFETLQDVRLNKQLFYDLFEVVIYELFPEIKQS</sequence>
<dbReference type="Gene3D" id="3.30.1520.10">
    <property type="entry name" value="Phox-like domain"/>
    <property type="match status" value="1"/>
</dbReference>
<name>A0A8K0K2K3_LADFU</name>
<dbReference type="OrthoDB" id="120967at2759"/>
<dbReference type="GO" id="GO:0035091">
    <property type="term" value="F:phosphatidylinositol binding"/>
    <property type="evidence" value="ECO:0007669"/>
    <property type="project" value="InterPro"/>
</dbReference>
<dbReference type="EMBL" id="KZ308212">
    <property type="protein sequence ID" value="KAG8224803.1"/>
    <property type="molecule type" value="Genomic_DNA"/>
</dbReference>
<dbReference type="Pfam" id="PF00787">
    <property type="entry name" value="PX"/>
    <property type="match status" value="1"/>
</dbReference>
<proteinExistence type="predicted"/>
<dbReference type="Proteomes" id="UP000792457">
    <property type="component" value="Unassembled WGS sequence"/>
</dbReference>
<evidence type="ECO:0000313" key="4">
    <source>
        <dbReference type="Proteomes" id="UP000792457"/>
    </source>
</evidence>
<dbReference type="Pfam" id="PF08628">
    <property type="entry name" value="Nexin_C"/>
    <property type="match status" value="1"/>
</dbReference>
<keyword evidence="4" id="KW-1185">Reference proteome</keyword>
<dbReference type="AlphaFoldDB" id="A0A8K0K2K3"/>
<comment type="caution">
    <text evidence="3">The sequence shown here is derived from an EMBL/GenBank/DDBJ whole genome shotgun (WGS) entry which is preliminary data.</text>
</comment>
<dbReference type="InterPro" id="IPR013937">
    <property type="entry name" value="Sorting_nexin_C"/>
</dbReference>
<evidence type="ECO:0000259" key="2">
    <source>
        <dbReference type="PROSITE" id="PS50195"/>
    </source>
</evidence>
<dbReference type="InterPro" id="IPR001683">
    <property type="entry name" value="PX_dom"/>
</dbReference>
<dbReference type="PANTHER" id="PTHR22775">
    <property type="entry name" value="SORTING NEXIN"/>
    <property type="match status" value="1"/>
</dbReference>
<dbReference type="PANTHER" id="PTHR22775:SF48">
    <property type="entry name" value="SORTING NEXIN-25"/>
    <property type="match status" value="1"/>
</dbReference>
<protein>
    <recommendedName>
        <fullName evidence="2">PX domain-containing protein</fullName>
    </recommendedName>
</protein>
<reference evidence="3" key="2">
    <citation type="submission" date="2017-10" db="EMBL/GenBank/DDBJ databases">
        <title>Ladona fulva Genome sequencing and assembly.</title>
        <authorList>
            <person name="Murali S."/>
            <person name="Richards S."/>
            <person name="Bandaranaike D."/>
            <person name="Bellair M."/>
            <person name="Blankenburg K."/>
            <person name="Chao H."/>
            <person name="Dinh H."/>
            <person name="Doddapaneni H."/>
            <person name="Dugan-Rocha S."/>
            <person name="Elkadiri S."/>
            <person name="Gnanaolivu R."/>
            <person name="Hernandez B."/>
            <person name="Skinner E."/>
            <person name="Javaid M."/>
            <person name="Lee S."/>
            <person name="Li M."/>
            <person name="Ming W."/>
            <person name="Munidasa M."/>
            <person name="Muniz J."/>
            <person name="Nguyen L."/>
            <person name="Hughes D."/>
            <person name="Osuji N."/>
            <person name="Pu L.-L."/>
            <person name="Puazo M."/>
            <person name="Qu C."/>
            <person name="Quiroz J."/>
            <person name="Raj R."/>
            <person name="Weissenberger G."/>
            <person name="Xin Y."/>
            <person name="Zou X."/>
            <person name="Han Y."/>
            <person name="Worley K."/>
            <person name="Muzny D."/>
            <person name="Gibbs R."/>
        </authorList>
    </citation>
    <scope>NUCLEOTIDE SEQUENCE</scope>
    <source>
        <strain evidence="3">Sampled in the wild</strain>
    </source>
</reference>
<organism evidence="3 4">
    <name type="scientific">Ladona fulva</name>
    <name type="common">Scarce chaser dragonfly</name>
    <name type="synonym">Libellula fulva</name>
    <dbReference type="NCBI Taxonomy" id="123851"/>
    <lineage>
        <taxon>Eukaryota</taxon>
        <taxon>Metazoa</taxon>
        <taxon>Ecdysozoa</taxon>
        <taxon>Arthropoda</taxon>
        <taxon>Hexapoda</taxon>
        <taxon>Insecta</taxon>
        <taxon>Pterygota</taxon>
        <taxon>Palaeoptera</taxon>
        <taxon>Odonata</taxon>
        <taxon>Epiprocta</taxon>
        <taxon>Anisoptera</taxon>
        <taxon>Libelluloidea</taxon>
        <taxon>Libellulidae</taxon>
        <taxon>Ladona</taxon>
    </lineage>
</organism>
<dbReference type="SUPFAM" id="SSF64268">
    <property type="entry name" value="PX domain"/>
    <property type="match status" value="1"/>
</dbReference>
<reference evidence="3" key="1">
    <citation type="submission" date="2013-04" db="EMBL/GenBank/DDBJ databases">
        <authorList>
            <person name="Qu J."/>
            <person name="Murali S.C."/>
            <person name="Bandaranaike D."/>
            <person name="Bellair M."/>
            <person name="Blankenburg K."/>
            <person name="Chao H."/>
            <person name="Dinh H."/>
            <person name="Doddapaneni H."/>
            <person name="Downs B."/>
            <person name="Dugan-Rocha S."/>
            <person name="Elkadiri S."/>
            <person name="Gnanaolivu R.D."/>
            <person name="Hernandez B."/>
            <person name="Javaid M."/>
            <person name="Jayaseelan J.C."/>
            <person name="Lee S."/>
            <person name="Li M."/>
            <person name="Ming W."/>
            <person name="Munidasa M."/>
            <person name="Muniz J."/>
            <person name="Nguyen L."/>
            <person name="Ongeri F."/>
            <person name="Osuji N."/>
            <person name="Pu L.-L."/>
            <person name="Puazo M."/>
            <person name="Qu C."/>
            <person name="Quiroz J."/>
            <person name="Raj R."/>
            <person name="Weissenberger G."/>
            <person name="Xin Y."/>
            <person name="Zou X."/>
            <person name="Han Y."/>
            <person name="Richards S."/>
            <person name="Worley K."/>
            <person name="Muzny D."/>
            <person name="Gibbs R."/>
        </authorList>
    </citation>
    <scope>NUCLEOTIDE SEQUENCE</scope>
    <source>
        <strain evidence="3">Sampled in the wild</strain>
    </source>
</reference>
<accession>A0A8K0K2K3</accession>
<dbReference type="SMART" id="SM00312">
    <property type="entry name" value="PX"/>
    <property type="match status" value="1"/>
</dbReference>
<dbReference type="InterPro" id="IPR036871">
    <property type="entry name" value="PX_dom_sf"/>
</dbReference>
<feature type="region of interest" description="Disordered" evidence="1">
    <location>
        <begin position="191"/>
        <end position="220"/>
    </location>
</feature>